<name>A0A381P7H1_9ZZZZ</name>
<dbReference type="EMBL" id="UINC01000895">
    <property type="protein sequence ID" value="SUZ62885.1"/>
    <property type="molecule type" value="Genomic_DNA"/>
</dbReference>
<gene>
    <name evidence="1" type="ORF">METZ01_LOCUS15739</name>
</gene>
<evidence type="ECO:0000313" key="1">
    <source>
        <dbReference type="EMBL" id="SUZ62885.1"/>
    </source>
</evidence>
<reference evidence="1" key="1">
    <citation type="submission" date="2018-05" db="EMBL/GenBank/DDBJ databases">
        <authorList>
            <person name="Lanie J.A."/>
            <person name="Ng W.-L."/>
            <person name="Kazmierczak K.M."/>
            <person name="Andrzejewski T.M."/>
            <person name="Davidsen T.M."/>
            <person name="Wayne K.J."/>
            <person name="Tettelin H."/>
            <person name="Glass J.I."/>
            <person name="Rusch D."/>
            <person name="Podicherti R."/>
            <person name="Tsui H.-C.T."/>
            <person name="Winkler M.E."/>
        </authorList>
    </citation>
    <scope>NUCLEOTIDE SEQUENCE</scope>
</reference>
<proteinExistence type="predicted"/>
<dbReference type="AlphaFoldDB" id="A0A381P7H1"/>
<sequence length="50" mass="5434">MSSGRALLLIKIPHQLAPSVADLREMVGARGFEPPTTATPLRCATRLRYA</sequence>
<feature type="non-terminal residue" evidence="1">
    <location>
        <position position="50"/>
    </location>
</feature>
<protein>
    <submittedName>
        <fullName evidence="1">Uncharacterized protein</fullName>
    </submittedName>
</protein>
<organism evidence="1">
    <name type="scientific">marine metagenome</name>
    <dbReference type="NCBI Taxonomy" id="408172"/>
    <lineage>
        <taxon>unclassified sequences</taxon>
        <taxon>metagenomes</taxon>
        <taxon>ecological metagenomes</taxon>
    </lineage>
</organism>
<accession>A0A381P7H1</accession>